<dbReference type="Gene3D" id="2.130.10.10">
    <property type="entry name" value="YVTN repeat-like/Quinoprotein amine dehydrogenase"/>
    <property type="match status" value="1"/>
</dbReference>
<proteinExistence type="predicted"/>
<accession>A0A512MGY5</accession>
<comment type="caution">
    <text evidence="2">The sequence shown here is derived from an EMBL/GenBank/DDBJ whole genome shotgun (WGS) entry which is preliminary data.</text>
</comment>
<dbReference type="PANTHER" id="PTHR34512">
    <property type="entry name" value="CELL SURFACE PROTEIN"/>
    <property type="match status" value="1"/>
</dbReference>
<gene>
    <name evidence="2" type="ORF">BGE01nite_52890</name>
</gene>
<dbReference type="Pfam" id="PF13360">
    <property type="entry name" value="PQQ_2"/>
    <property type="match status" value="1"/>
</dbReference>
<evidence type="ECO:0000313" key="3">
    <source>
        <dbReference type="Proteomes" id="UP000321577"/>
    </source>
</evidence>
<keyword evidence="3" id="KW-1185">Reference proteome</keyword>
<dbReference type="InterPro" id="IPR002372">
    <property type="entry name" value="PQQ_rpt_dom"/>
</dbReference>
<dbReference type="EMBL" id="BKAG01000066">
    <property type="protein sequence ID" value="GEP45998.1"/>
    <property type="molecule type" value="Genomic_DNA"/>
</dbReference>
<dbReference type="Proteomes" id="UP000321577">
    <property type="component" value="Unassembled WGS sequence"/>
</dbReference>
<name>A0A512MGY5_9BACT</name>
<sequence>MPEKLDLLWSREFPPVRPAFKEPRLQFDRSYEPVVAGKKLILGSSREDCIIAFDTDTGAELWRSYAEGPVRLAPVIVGDLVIFGADDGVVRCVKLADGSAVWSKRAVPSKRQLLGNQRLISVWPVRGGPVAKEGRVYFAAGVWPIEGTFVFCWDAATGEQIWCNDRCSYLYGIHPHQSQAMGGLAPQGYLLVDGEDLIVPCSTAYPARLDLRTGALKEFQLPSDGRLTGGWFASTPDEKEAARLKRRGLLFDDAVSSKRHEDKLRSEGLTGIQRTLHAADHEWSFDHSFPDLRGRAHSVIVADEKCFVVTDDGVLHAYGTAKGEAKHWKREIVIQKADEELAKATIKAAGTDRGYVLMIGPNQPGFIESLLANSHYHIIVLAEDMAAKARLIEAGLYGERASVMNLTEDLPPYFANVIIALEGGHEPFLNTLRPNGGKVIGPEARLIHTRGALEGSTNYLADWNANEDPLVQAPLGVLWFDDALSNFKRAPQPKIVDGVMITADKDWLDATNRKGKLDYKLLAPVFSDIYTGRVLDEYEEPELRKKFGSVDMEAVQQAQYRPPTQKNDWAPDQPKAGLRINPLTSEEEPRVFPKSYGCDGGFDYGGIYTFRSGTAAFYDKKVESGTVHISGPRSGCTNSIVPAGGILNVPYFYEGCTCSYPLPMALALFSLPENFEQWATWGAVPAASITGKIERIGINFGAPGDRKTRDGTLWLDYPNIGGPSPEIQVTTEPAKPEFYYHHSVWIEGGQGWPWVAASGVKGLRSATLSGLKPGTYTVRLTFASPDSARHTFDLTLQDKPSITQLTLPNRMIAMTKTVPAVQVTDGTLTVKLNSVEGETLLSGIELVRDGLKLGNLPEDARVAGRK</sequence>
<evidence type="ECO:0000313" key="2">
    <source>
        <dbReference type="EMBL" id="GEP45998.1"/>
    </source>
</evidence>
<protein>
    <recommendedName>
        <fullName evidence="1">Pyrrolo-quinoline quinone repeat domain-containing protein</fullName>
    </recommendedName>
</protein>
<organism evidence="2 3">
    <name type="scientific">Brevifollis gellanilyticus</name>
    <dbReference type="NCBI Taxonomy" id="748831"/>
    <lineage>
        <taxon>Bacteria</taxon>
        <taxon>Pseudomonadati</taxon>
        <taxon>Verrucomicrobiota</taxon>
        <taxon>Verrucomicrobiia</taxon>
        <taxon>Verrucomicrobiales</taxon>
        <taxon>Verrucomicrobiaceae</taxon>
    </lineage>
</organism>
<dbReference type="InterPro" id="IPR011047">
    <property type="entry name" value="Quinoprotein_ADH-like_sf"/>
</dbReference>
<dbReference type="InterPro" id="IPR015943">
    <property type="entry name" value="WD40/YVTN_repeat-like_dom_sf"/>
</dbReference>
<feature type="domain" description="Pyrrolo-quinoline quinone repeat" evidence="1">
    <location>
        <begin position="29"/>
        <end position="114"/>
    </location>
</feature>
<evidence type="ECO:0000259" key="1">
    <source>
        <dbReference type="Pfam" id="PF13360"/>
    </source>
</evidence>
<dbReference type="Gene3D" id="2.60.120.430">
    <property type="entry name" value="Galactose-binding lectin"/>
    <property type="match status" value="1"/>
</dbReference>
<dbReference type="SUPFAM" id="SSF50998">
    <property type="entry name" value="Quinoprotein alcohol dehydrogenase-like"/>
    <property type="match status" value="1"/>
</dbReference>
<reference evidence="2 3" key="1">
    <citation type="submission" date="2019-07" db="EMBL/GenBank/DDBJ databases">
        <title>Whole genome shotgun sequence of Brevifollis gellanilyticus NBRC 108608.</title>
        <authorList>
            <person name="Hosoyama A."/>
            <person name="Uohara A."/>
            <person name="Ohji S."/>
            <person name="Ichikawa N."/>
        </authorList>
    </citation>
    <scope>NUCLEOTIDE SEQUENCE [LARGE SCALE GENOMIC DNA]</scope>
    <source>
        <strain evidence="2 3">NBRC 108608</strain>
    </source>
</reference>
<dbReference type="AlphaFoldDB" id="A0A512MGY5"/>
<dbReference type="SMART" id="SM00564">
    <property type="entry name" value="PQQ"/>
    <property type="match status" value="3"/>
</dbReference>
<dbReference type="InterPro" id="IPR018391">
    <property type="entry name" value="PQQ_b-propeller_rpt"/>
</dbReference>
<dbReference type="PANTHER" id="PTHR34512:SF30">
    <property type="entry name" value="OUTER MEMBRANE PROTEIN ASSEMBLY FACTOR BAMB"/>
    <property type="match status" value="1"/>
</dbReference>